<feature type="compositionally biased region" description="Low complexity" evidence="1">
    <location>
        <begin position="54"/>
        <end position="63"/>
    </location>
</feature>
<feature type="region of interest" description="Disordered" evidence="1">
    <location>
        <begin position="1"/>
        <end position="28"/>
    </location>
</feature>
<feature type="region of interest" description="Disordered" evidence="1">
    <location>
        <begin position="95"/>
        <end position="202"/>
    </location>
</feature>
<feature type="compositionally biased region" description="Low complexity" evidence="1">
    <location>
        <begin position="98"/>
        <end position="109"/>
    </location>
</feature>
<sequence>MPHIQLHRSSWDAPADIEKQGADKRRARIAQSRGGFLAAEHHATQVDRQRQVNERQQQQPQTQYGGLEETLEQRAGELEALRSQSRLMWSHSLNTARPKQQQRLPQQQPQYPPEVSGKETPLSYDILKQQVGSRERALDASHQRPLEKRERQQMPLQPRHQEQRMRQQQQQHEEEEEQSRGHYEDALEARSSSSSAEQLSLGREEDPLLYRTLEQSPLSLSLMRRRSRLMWSCSLEDASSQQQQQHQHPQRRSTIGHLRHASYFGAAHSANALQKAAADTAAVNAAHAAADAAAAAAAATQALAAATAAAAPHQETPDSFQGPHTPRGFEWLAPESQAPRLRDVGPPVELPQRAPSLKIHIDICTAPSKSCRKILQQEGHAAGPSGGSNAQTPIEHRLALPPLKGAAAVCTKALGSHQAHLQGSRSSRSSSSNSRSSSSNSRSSS</sequence>
<evidence type="ECO:0000313" key="3">
    <source>
        <dbReference type="RefSeq" id="XP_026193655.1"/>
    </source>
</evidence>
<feature type="region of interest" description="Disordered" evidence="1">
    <location>
        <begin position="414"/>
        <end position="445"/>
    </location>
</feature>
<feature type="region of interest" description="Disordered" evidence="1">
    <location>
        <begin position="43"/>
        <end position="67"/>
    </location>
</feature>
<accession>A0A6P6S2Z4</accession>
<feature type="compositionally biased region" description="Low complexity" evidence="1">
    <location>
        <begin position="189"/>
        <end position="201"/>
    </location>
</feature>
<evidence type="ECO:0000256" key="1">
    <source>
        <dbReference type="SAM" id="MobiDB-lite"/>
    </source>
</evidence>
<feature type="compositionally biased region" description="Basic and acidic residues" evidence="1">
    <location>
        <begin position="133"/>
        <end position="152"/>
    </location>
</feature>
<feature type="region of interest" description="Disordered" evidence="1">
    <location>
        <begin position="308"/>
        <end position="330"/>
    </location>
</feature>
<name>A0A6P6S2Z4_9EIME</name>
<feature type="compositionally biased region" description="Basic and acidic residues" evidence="1">
    <location>
        <begin position="43"/>
        <end position="53"/>
    </location>
</feature>
<dbReference type="GeneID" id="113147403"/>
<proteinExistence type="predicted"/>
<evidence type="ECO:0000313" key="2">
    <source>
        <dbReference type="Proteomes" id="UP000515125"/>
    </source>
</evidence>
<feature type="compositionally biased region" description="Basic and acidic residues" evidence="1">
    <location>
        <begin position="178"/>
        <end position="188"/>
    </location>
</feature>
<dbReference type="Proteomes" id="UP000515125">
    <property type="component" value="Unplaced"/>
</dbReference>
<reference evidence="3" key="1">
    <citation type="submission" date="2025-08" db="UniProtKB">
        <authorList>
            <consortium name="RefSeq"/>
        </authorList>
    </citation>
    <scope>IDENTIFICATION</scope>
</reference>
<organism evidence="2 3">
    <name type="scientific">Cyclospora cayetanensis</name>
    <dbReference type="NCBI Taxonomy" id="88456"/>
    <lineage>
        <taxon>Eukaryota</taxon>
        <taxon>Sar</taxon>
        <taxon>Alveolata</taxon>
        <taxon>Apicomplexa</taxon>
        <taxon>Conoidasida</taxon>
        <taxon>Coccidia</taxon>
        <taxon>Eucoccidiorida</taxon>
        <taxon>Eimeriorina</taxon>
        <taxon>Eimeriidae</taxon>
        <taxon>Cyclospora</taxon>
    </lineage>
</organism>
<feature type="compositionally biased region" description="Low complexity" evidence="1">
    <location>
        <begin position="424"/>
        <end position="445"/>
    </location>
</feature>
<feature type="non-terminal residue" evidence="3">
    <location>
        <position position="445"/>
    </location>
</feature>
<dbReference type="RefSeq" id="XP_026193655.1">
    <property type="nucleotide sequence ID" value="XM_026337870.1"/>
</dbReference>
<protein>
    <submittedName>
        <fullName evidence="3">Trichohyalin-like</fullName>
    </submittedName>
</protein>
<dbReference type="AlphaFoldDB" id="A0A6P6S2Z4"/>
<keyword evidence="2" id="KW-1185">Reference proteome</keyword>
<gene>
    <name evidence="3" type="primary">LOC113147403</name>
</gene>